<accession>U2S044</accession>
<keyword evidence="3" id="KW-1185">Reference proteome</keyword>
<feature type="region of interest" description="Disordered" evidence="1">
    <location>
        <begin position="243"/>
        <end position="266"/>
    </location>
</feature>
<reference evidence="2" key="1">
    <citation type="submission" date="2013-08" db="EMBL/GenBank/DDBJ databases">
        <authorList>
            <person name="Durkin A.S."/>
            <person name="Haft D.R."/>
            <person name="McCorrison J."/>
            <person name="Torralba M."/>
            <person name="Gillis M."/>
            <person name="Haft D.H."/>
            <person name="Methe B."/>
            <person name="Sutton G."/>
            <person name="Nelson K.E."/>
        </authorList>
    </citation>
    <scope>NUCLEOTIDE SEQUENCE [LARGE SCALE GENOMIC DNA]</scope>
    <source>
        <strain evidence="2">F0233</strain>
    </source>
</reference>
<evidence type="ECO:0000313" key="2">
    <source>
        <dbReference type="EMBL" id="ERK56212.1"/>
    </source>
</evidence>
<organism evidence="2 3">
    <name type="scientific">Propionibacterium acidifaciens F0233</name>
    <dbReference type="NCBI Taxonomy" id="553198"/>
    <lineage>
        <taxon>Bacteria</taxon>
        <taxon>Bacillati</taxon>
        <taxon>Actinomycetota</taxon>
        <taxon>Actinomycetes</taxon>
        <taxon>Propionibacteriales</taxon>
        <taxon>Propionibacteriaceae</taxon>
        <taxon>Propionibacterium</taxon>
    </lineage>
</organism>
<proteinExistence type="predicted"/>
<protein>
    <submittedName>
        <fullName evidence="2">Uncharacterized protein</fullName>
    </submittedName>
</protein>
<sequence length="342" mass="34994">MDRQAPTGLRTDPAPDAPTTAIRQHRRQGADPTGPIHHPDHGAQYRAIRHEQTLSDRDAVASTGSEGRLPRQCPGPGPEPAVQDRTDPQPPPPPTSTTGVFGVFRAVGGSDRGGVGSCRCRDAVRGLRGGSFSGSSRGSGPVAGVAGSYGLVARAVGGRVAGWRREYPGLGVDAVTVEGRAGIGRLRAGLREARVGNGFLEGAVVFFARGSGWAWDAAASAAEEATAPSGPCAGGWRYPGPAAAPGGAVPGPRRPGGGGPGGRHRRVLRRVSERACGCRRVRAGPARSGVEASRSAWSAGSWWRRVRLPVGLGDGPGRIVPAPDLPGRPGRLAGASSPPRPG</sequence>
<comment type="caution">
    <text evidence="2">The sequence shown here is derived from an EMBL/GenBank/DDBJ whole genome shotgun (WGS) entry which is preliminary data.</text>
</comment>
<feature type="region of interest" description="Disordered" evidence="1">
    <location>
        <begin position="312"/>
        <end position="342"/>
    </location>
</feature>
<gene>
    <name evidence="2" type="ORF">HMPREF0682_2136</name>
</gene>
<evidence type="ECO:0000256" key="1">
    <source>
        <dbReference type="SAM" id="MobiDB-lite"/>
    </source>
</evidence>
<dbReference type="EMBL" id="ACVN02000161">
    <property type="protein sequence ID" value="ERK56212.1"/>
    <property type="molecule type" value="Genomic_DNA"/>
</dbReference>
<feature type="compositionally biased region" description="Basic and acidic residues" evidence="1">
    <location>
        <begin position="37"/>
        <end position="59"/>
    </location>
</feature>
<dbReference type="AlphaFoldDB" id="U2S044"/>
<name>U2S044_9ACTN</name>
<evidence type="ECO:0000313" key="3">
    <source>
        <dbReference type="Proteomes" id="UP000017052"/>
    </source>
</evidence>
<dbReference type="Proteomes" id="UP000017052">
    <property type="component" value="Unassembled WGS sequence"/>
</dbReference>
<feature type="region of interest" description="Disordered" evidence="1">
    <location>
        <begin position="1"/>
        <end position="101"/>
    </location>
</feature>